<dbReference type="STRING" id="1313296.SAMN05661091_3740"/>
<protein>
    <submittedName>
        <fullName evidence="1">Uncharacterized protein</fullName>
    </submittedName>
</protein>
<reference evidence="1 2" key="1">
    <citation type="submission" date="2017-04" db="EMBL/GenBank/DDBJ databases">
        <authorList>
            <person name="Afonso C.L."/>
            <person name="Miller P.J."/>
            <person name="Scott M.A."/>
            <person name="Spackman E."/>
            <person name="Goraichik I."/>
            <person name="Dimitrov K.M."/>
            <person name="Suarez D.L."/>
            <person name="Swayne D.E."/>
        </authorList>
    </citation>
    <scope>NUCLEOTIDE SEQUENCE [LARGE SCALE GENOMIC DNA]</scope>
    <source>
        <strain evidence="1 2">N3/975</strain>
    </source>
</reference>
<proteinExistence type="predicted"/>
<evidence type="ECO:0000313" key="1">
    <source>
        <dbReference type="EMBL" id="SMF87445.1"/>
    </source>
</evidence>
<organism evidence="1 2">
    <name type="scientific">Paenibacillus uliginis N3/975</name>
    <dbReference type="NCBI Taxonomy" id="1313296"/>
    <lineage>
        <taxon>Bacteria</taxon>
        <taxon>Bacillati</taxon>
        <taxon>Bacillota</taxon>
        <taxon>Bacilli</taxon>
        <taxon>Bacillales</taxon>
        <taxon>Paenibacillaceae</taxon>
        <taxon>Paenibacillus</taxon>
    </lineage>
</organism>
<keyword evidence="2" id="KW-1185">Reference proteome</keyword>
<dbReference type="AlphaFoldDB" id="A0A1X7HJI8"/>
<gene>
    <name evidence="1" type="ORF">SAMN05661091_3740</name>
</gene>
<dbReference type="Proteomes" id="UP000192940">
    <property type="component" value="Chromosome I"/>
</dbReference>
<name>A0A1X7HJI8_9BACL</name>
<dbReference type="EMBL" id="LT840184">
    <property type="protein sequence ID" value="SMF87445.1"/>
    <property type="molecule type" value="Genomic_DNA"/>
</dbReference>
<accession>A0A1X7HJI8</accession>
<sequence length="237" mass="27184">MKAISAATVFMLMTMLMTGCMYSDKNEQERQVSYRESVKRVQSAVDDFYKEQSILPILTAGEEVPRYEKYRVDFEKLKNMGYMDEIPSTAFEKGGSGYFLIINEEKEPTVKVMDLNIAQKVNDIQMSVNRFKTANNGKLPAGAELYPGFTTVDLLKTDVKNMKLKSIYSGQEVTFMMDSKGTVYVDYAFDIMQAIQKEDAEPKVDEDLRVYLEQASYYVPVKSVPYFWKDKQPVAKL</sequence>
<evidence type="ECO:0000313" key="2">
    <source>
        <dbReference type="Proteomes" id="UP000192940"/>
    </source>
</evidence>
<dbReference type="PROSITE" id="PS51257">
    <property type="entry name" value="PROKAR_LIPOPROTEIN"/>
    <property type="match status" value="1"/>
</dbReference>